<proteinExistence type="predicted"/>
<protein>
    <submittedName>
        <fullName evidence="1">Uncharacterized protein</fullName>
    </submittedName>
</protein>
<organism evidence="1 2">
    <name type="scientific">Scyliorhinus torazame</name>
    <name type="common">Cloudy catshark</name>
    <name type="synonym">Catulus torazame</name>
    <dbReference type="NCBI Taxonomy" id="75743"/>
    <lineage>
        <taxon>Eukaryota</taxon>
        <taxon>Metazoa</taxon>
        <taxon>Chordata</taxon>
        <taxon>Craniata</taxon>
        <taxon>Vertebrata</taxon>
        <taxon>Chondrichthyes</taxon>
        <taxon>Elasmobranchii</taxon>
        <taxon>Galeomorphii</taxon>
        <taxon>Galeoidea</taxon>
        <taxon>Carcharhiniformes</taxon>
        <taxon>Scyliorhinidae</taxon>
        <taxon>Scyliorhinus</taxon>
    </lineage>
</organism>
<dbReference type="AlphaFoldDB" id="A0A401PGK8"/>
<sequence length="121" mass="13610">MGIYHIPEEQAASTSWEEEAEFRRGPPIVRVRWVKFILLHLIPAQFNPDFWRLHTFVNRLVKSAAAAINGVKITNTAEKGANARDPLGACCLPSQSATQSNPPCLDFGRPMDVVKLRYHLL</sequence>
<evidence type="ECO:0000313" key="1">
    <source>
        <dbReference type="EMBL" id="GCB72241.1"/>
    </source>
</evidence>
<reference evidence="1 2" key="1">
    <citation type="journal article" date="2018" name="Nat. Ecol. Evol.">
        <title>Shark genomes provide insights into elasmobranch evolution and the origin of vertebrates.</title>
        <authorList>
            <person name="Hara Y"/>
            <person name="Yamaguchi K"/>
            <person name="Onimaru K"/>
            <person name="Kadota M"/>
            <person name="Koyanagi M"/>
            <person name="Keeley SD"/>
            <person name="Tatsumi K"/>
            <person name="Tanaka K"/>
            <person name="Motone F"/>
            <person name="Kageyama Y"/>
            <person name="Nozu R"/>
            <person name="Adachi N"/>
            <person name="Nishimura O"/>
            <person name="Nakagawa R"/>
            <person name="Tanegashima C"/>
            <person name="Kiyatake I"/>
            <person name="Matsumoto R"/>
            <person name="Murakumo K"/>
            <person name="Nishida K"/>
            <person name="Terakita A"/>
            <person name="Kuratani S"/>
            <person name="Sato K"/>
            <person name="Hyodo S Kuraku.S."/>
        </authorList>
    </citation>
    <scope>NUCLEOTIDE SEQUENCE [LARGE SCALE GENOMIC DNA]</scope>
</reference>
<accession>A0A401PGK8</accession>
<dbReference type="EMBL" id="BFAA01000441">
    <property type="protein sequence ID" value="GCB72241.1"/>
    <property type="molecule type" value="Genomic_DNA"/>
</dbReference>
<name>A0A401PGK8_SCYTO</name>
<evidence type="ECO:0000313" key="2">
    <source>
        <dbReference type="Proteomes" id="UP000288216"/>
    </source>
</evidence>
<comment type="caution">
    <text evidence="1">The sequence shown here is derived from an EMBL/GenBank/DDBJ whole genome shotgun (WGS) entry which is preliminary data.</text>
</comment>
<keyword evidence="2" id="KW-1185">Reference proteome</keyword>
<gene>
    <name evidence="1" type="ORF">scyTo_0001887</name>
</gene>
<dbReference type="Proteomes" id="UP000288216">
    <property type="component" value="Unassembled WGS sequence"/>
</dbReference>